<keyword evidence="2" id="KW-0808">Transferase</keyword>
<dbReference type="SUPFAM" id="SSF55729">
    <property type="entry name" value="Acyl-CoA N-acyltransferases (Nat)"/>
    <property type="match status" value="1"/>
</dbReference>
<protein>
    <submittedName>
        <fullName evidence="2">GNAT family N-acetyltransferase</fullName>
        <ecNumber evidence="2">2.3.1.-</ecNumber>
    </submittedName>
</protein>
<sequence length="152" mass="17474">MTLKLADLRRGDADRYSWYPTFDSAVAYENEHWWDAPNYDDDSTWYVQVLEDDAEVARVKLDDPGDINPEYAGVPIVGPERLEILFIEVATAAQGRGVGTEVVRALERRHTDRRFFAYSKDAHGFWASLGWERFDHPESEQSYGPLFIQSGQ</sequence>
<dbReference type="RefSeq" id="WP_330137311.1">
    <property type="nucleotide sequence ID" value="NZ_JAUTXY010000033.1"/>
</dbReference>
<evidence type="ECO:0000313" key="2">
    <source>
        <dbReference type="EMBL" id="MEE2062273.1"/>
    </source>
</evidence>
<proteinExistence type="predicted"/>
<dbReference type="EMBL" id="JAUTXY010000033">
    <property type="protein sequence ID" value="MEE2062273.1"/>
    <property type="molecule type" value="Genomic_DNA"/>
</dbReference>
<keyword evidence="3" id="KW-1185">Reference proteome</keyword>
<reference evidence="2 3" key="1">
    <citation type="submission" date="2023-07" db="EMBL/GenBank/DDBJ databases">
        <authorList>
            <person name="Girao M."/>
            <person name="Carvalho M.F."/>
        </authorList>
    </citation>
    <scope>NUCLEOTIDE SEQUENCE [LARGE SCALE GENOMIC DNA]</scope>
    <source>
        <strain evidence="2 3">YIM65754</strain>
    </source>
</reference>
<name>A0ABU7LL53_9NOCA</name>
<dbReference type="PROSITE" id="PS51186">
    <property type="entry name" value="GNAT"/>
    <property type="match status" value="1"/>
</dbReference>
<feature type="domain" description="N-acetyltransferase" evidence="1">
    <location>
        <begin position="3"/>
        <end position="149"/>
    </location>
</feature>
<dbReference type="Proteomes" id="UP001336020">
    <property type="component" value="Unassembled WGS sequence"/>
</dbReference>
<accession>A0ABU7LL53</accession>
<dbReference type="EC" id="2.3.1.-" evidence="2"/>
<dbReference type="Pfam" id="PF00583">
    <property type="entry name" value="Acetyltransf_1"/>
    <property type="match status" value="1"/>
</dbReference>
<dbReference type="InterPro" id="IPR016181">
    <property type="entry name" value="Acyl_CoA_acyltransferase"/>
</dbReference>
<organism evidence="2 3">
    <name type="scientific">Rhodococcus artemisiae</name>
    <dbReference type="NCBI Taxonomy" id="714159"/>
    <lineage>
        <taxon>Bacteria</taxon>
        <taxon>Bacillati</taxon>
        <taxon>Actinomycetota</taxon>
        <taxon>Actinomycetes</taxon>
        <taxon>Mycobacteriales</taxon>
        <taxon>Nocardiaceae</taxon>
        <taxon>Rhodococcus</taxon>
    </lineage>
</organism>
<gene>
    <name evidence="2" type="ORF">Q7514_32590</name>
</gene>
<keyword evidence="2" id="KW-0012">Acyltransferase</keyword>
<comment type="caution">
    <text evidence="2">The sequence shown here is derived from an EMBL/GenBank/DDBJ whole genome shotgun (WGS) entry which is preliminary data.</text>
</comment>
<dbReference type="GO" id="GO:0016746">
    <property type="term" value="F:acyltransferase activity"/>
    <property type="evidence" value="ECO:0007669"/>
    <property type="project" value="UniProtKB-KW"/>
</dbReference>
<dbReference type="InterPro" id="IPR000182">
    <property type="entry name" value="GNAT_dom"/>
</dbReference>
<evidence type="ECO:0000313" key="3">
    <source>
        <dbReference type="Proteomes" id="UP001336020"/>
    </source>
</evidence>
<dbReference type="Gene3D" id="3.40.630.30">
    <property type="match status" value="1"/>
</dbReference>
<evidence type="ECO:0000259" key="1">
    <source>
        <dbReference type="PROSITE" id="PS51186"/>
    </source>
</evidence>